<keyword evidence="4" id="KW-1185">Reference proteome</keyword>
<dbReference type="OrthoDB" id="9451547at2759"/>
<reference evidence="3 4" key="1">
    <citation type="journal article" date="2018" name="G3 (Bethesda)">
        <title>Phylogenetic and Phylogenomic Definition of Rhizopus Species.</title>
        <authorList>
            <person name="Gryganskyi A.P."/>
            <person name="Golan J."/>
            <person name="Dolatabadi S."/>
            <person name="Mondo S."/>
            <person name="Robb S."/>
            <person name="Idnurm A."/>
            <person name="Muszewska A."/>
            <person name="Steczkiewicz K."/>
            <person name="Masonjones S."/>
            <person name="Liao H.L."/>
            <person name="Gajdeczka M.T."/>
            <person name="Anike F."/>
            <person name="Vuek A."/>
            <person name="Anishchenko I.M."/>
            <person name="Voigt K."/>
            <person name="de Hoog G.S."/>
            <person name="Smith M.E."/>
            <person name="Heitman J."/>
            <person name="Vilgalys R."/>
            <person name="Stajich J.E."/>
        </authorList>
    </citation>
    <scope>NUCLEOTIDE SEQUENCE [LARGE SCALE GENOMIC DNA]</scope>
    <source>
        <strain evidence="3 4">CBS 357.93</strain>
    </source>
</reference>
<dbReference type="EMBL" id="PJQL01002804">
    <property type="protein sequence ID" value="RCH83020.1"/>
    <property type="molecule type" value="Genomic_DNA"/>
</dbReference>
<evidence type="ECO:0000256" key="1">
    <source>
        <dbReference type="SAM" id="Coils"/>
    </source>
</evidence>
<evidence type="ECO:0000313" key="3">
    <source>
        <dbReference type="EMBL" id="RCH83020.1"/>
    </source>
</evidence>
<evidence type="ECO:0000313" key="4">
    <source>
        <dbReference type="Proteomes" id="UP000252139"/>
    </source>
</evidence>
<sequence length="168" mass="19529">MLASETRPKLTLPQQKLSHSTPAPRYYEEPCSPVSTTTSFISNVSWIAEKSAAELGVLLKSAYKSLREKEKDLVLVAEIGKSLLEYNQNLKSDYDKLLQNTSNMNQERQEIRLISSKKAYDKIIESLEHKNEEIQYMLEQTRQRSKITQQNHEKNQRKLEAEIEILHH</sequence>
<feature type="region of interest" description="Disordered" evidence="2">
    <location>
        <begin position="1"/>
        <end position="25"/>
    </location>
</feature>
<organism evidence="3 4">
    <name type="scientific">Rhizopus azygosporus</name>
    <name type="common">Rhizopus microsporus var. azygosporus</name>
    <dbReference type="NCBI Taxonomy" id="86630"/>
    <lineage>
        <taxon>Eukaryota</taxon>
        <taxon>Fungi</taxon>
        <taxon>Fungi incertae sedis</taxon>
        <taxon>Mucoromycota</taxon>
        <taxon>Mucoromycotina</taxon>
        <taxon>Mucoromycetes</taxon>
        <taxon>Mucorales</taxon>
        <taxon>Mucorineae</taxon>
        <taxon>Rhizopodaceae</taxon>
        <taxon>Rhizopus</taxon>
    </lineage>
</organism>
<dbReference type="AlphaFoldDB" id="A0A367IZD3"/>
<proteinExistence type="predicted"/>
<dbReference type="STRING" id="86630.A0A367IZD3"/>
<feature type="coiled-coil region" evidence="1">
    <location>
        <begin position="87"/>
        <end position="144"/>
    </location>
</feature>
<comment type="caution">
    <text evidence="3">The sequence shown here is derived from an EMBL/GenBank/DDBJ whole genome shotgun (WGS) entry which is preliminary data.</text>
</comment>
<accession>A0A367IZD3</accession>
<keyword evidence="1" id="KW-0175">Coiled coil</keyword>
<feature type="compositionally biased region" description="Polar residues" evidence="2">
    <location>
        <begin position="12"/>
        <end position="21"/>
    </location>
</feature>
<dbReference type="Proteomes" id="UP000252139">
    <property type="component" value="Unassembled WGS sequence"/>
</dbReference>
<gene>
    <name evidence="3" type="ORF">CU097_001548</name>
</gene>
<feature type="non-terminal residue" evidence="3">
    <location>
        <position position="168"/>
    </location>
</feature>
<evidence type="ECO:0000256" key="2">
    <source>
        <dbReference type="SAM" id="MobiDB-lite"/>
    </source>
</evidence>
<protein>
    <submittedName>
        <fullName evidence="3">Uncharacterized protein</fullName>
    </submittedName>
</protein>
<name>A0A367IZD3_RHIAZ</name>